<comment type="subunit">
    <text evidence="7">Component of the dolichol-phosphate mannose (DPM) synthase complex.</text>
</comment>
<keyword evidence="5 7" id="KW-1133">Transmembrane helix</keyword>
<comment type="subcellular location">
    <subcellularLocation>
        <location evidence="1 7">Endoplasmic reticulum membrane</location>
        <topology evidence="1 7">Multi-pass membrane protein</topology>
    </subcellularLocation>
</comment>
<evidence type="ECO:0000256" key="7">
    <source>
        <dbReference type="RuleBase" id="RU365084"/>
    </source>
</evidence>
<dbReference type="GO" id="GO:0006506">
    <property type="term" value="P:GPI anchor biosynthetic process"/>
    <property type="evidence" value="ECO:0007669"/>
    <property type="project" value="TreeGrafter"/>
</dbReference>
<keyword evidence="4 7" id="KW-0256">Endoplasmic reticulum</keyword>
<comment type="pathway">
    <text evidence="7">Protein modification; protein glycosylation.</text>
</comment>
<accession>A0A316YW34</accession>
<protein>
    <recommendedName>
        <fullName evidence="7">Dolichol phosphate-mannose biosynthesis regulatory protein</fullName>
    </recommendedName>
</protein>
<proteinExistence type="inferred from homology"/>
<evidence type="ECO:0000313" key="8">
    <source>
        <dbReference type="EMBL" id="PWN91985.1"/>
    </source>
</evidence>
<keyword evidence="6 7" id="KW-0472">Membrane</keyword>
<comment type="function">
    <text evidence="7">Regulatory subunit of the dolichol-phosphate mannose (DPM) synthase complex; essential for the ER localization.</text>
</comment>
<organism evidence="8 9">
    <name type="scientific">Acaromyces ingoldii</name>
    <dbReference type="NCBI Taxonomy" id="215250"/>
    <lineage>
        <taxon>Eukaryota</taxon>
        <taxon>Fungi</taxon>
        <taxon>Dikarya</taxon>
        <taxon>Basidiomycota</taxon>
        <taxon>Ustilaginomycotina</taxon>
        <taxon>Exobasidiomycetes</taxon>
        <taxon>Exobasidiales</taxon>
        <taxon>Cryptobasidiaceae</taxon>
        <taxon>Acaromyces</taxon>
    </lineage>
</organism>
<dbReference type="OrthoDB" id="311279at2759"/>
<reference evidence="8" key="1">
    <citation type="journal article" date="2018" name="Mol. Biol. Evol.">
        <title>Broad Genomic Sampling Reveals a Smut Pathogenic Ancestry of the Fungal Clade Ustilaginomycotina.</title>
        <authorList>
            <person name="Kijpornyongpan T."/>
            <person name="Mondo S.J."/>
            <person name="Barry K."/>
            <person name="Sandor L."/>
            <person name="Lee J."/>
            <person name="Lipzen A."/>
            <person name="Pangilinan J."/>
            <person name="LaButti K."/>
            <person name="Hainaut M."/>
            <person name="Henrissat B."/>
            <person name="Grigoriev I.V."/>
            <person name="Spatafora J.W."/>
            <person name="Aime M.C."/>
        </authorList>
    </citation>
    <scope>NUCLEOTIDE SEQUENCE [LARGE SCALE GENOMIC DNA]</scope>
    <source>
        <strain evidence="8">MCA 4198</strain>
    </source>
</reference>
<name>A0A316YW34_9BASI</name>
<dbReference type="InterPro" id="IPR009914">
    <property type="entry name" value="DPM2"/>
</dbReference>
<evidence type="ECO:0000256" key="5">
    <source>
        <dbReference type="ARBA" id="ARBA00022989"/>
    </source>
</evidence>
<evidence type="ECO:0000256" key="3">
    <source>
        <dbReference type="ARBA" id="ARBA00022692"/>
    </source>
</evidence>
<dbReference type="AlphaFoldDB" id="A0A316YW34"/>
<comment type="similarity">
    <text evidence="2 7">Belongs to the DPM2 family.</text>
</comment>
<dbReference type="PANTHER" id="PTHR15039">
    <property type="entry name" value="DOLICHOL PHOSPHATE-MANNOSE BIOSYNTHESIS REGULATORY PROTEIN"/>
    <property type="match status" value="1"/>
</dbReference>
<dbReference type="GO" id="GO:0180047">
    <property type="term" value="P:dolichol phosphate mannose biosynthetic process"/>
    <property type="evidence" value="ECO:0007669"/>
    <property type="project" value="InterPro"/>
</dbReference>
<dbReference type="FunCoup" id="A0A316YW34">
    <property type="interactions" value="45"/>
</dbReference>
<evidence type="ECO:0000256" key="6">
    <source>
        <dbReference type="ARBA" id="ARBA00023136"/>
    </source>
</evidence>
<evidence type="ECO:0000256" key="1">
    <source>
        <dbReference type="ARBA" id="ARBA00004477"/>
    </source>
</evidence>
<dbReference type="EMBL" id="KZ819635">
    <property type="protein sequence ID" value="PWN91985.1"/>
    <property type="molecule type" value="Genomic_DNA"/>
</dbReference>
<dbReference type="GO" id="GO:0033185">
    <property type="term" value="C:dolichol-phosphate-mannose synthase complex"/>
    <property type="evidence" value="ECO:0007669"/>
    <property type="project" value="TreeGrafter"/>
</dbReference>
<dbReference type="STRING" id="215250.A0A316YW34"/>
<dbReference type="Proteomes" id="UP000245768">
    <property type="component" value="Unassembled WGS sequence"/>
</dbReference>
<dbReference type="RefSeq" id="XP_025379183.1">
    <property type="nucleotide sequence ID" value="XM_025521216.1"/>
</dbReference>
<dbReference type="GO" id="GO:0005789">
    <property type="term" value="C:endoplasmic reticulum membrane"/>
    <property type="evidence" value="ECO:0007669"/>
    <property type="project" value="UniProtKB-SubCell"/>
</dbReference>
<sequence length="88" mass="9688">MAISDRILGGLMLLVSTFVFSYYTTWALLTPIFPDDSVIQTYFPPREWAIRLPAIILVVGLGVVGSFVGLVMQKEAAKKRAKDARKGA</sequence>
<gene>
    <name evidence="8" type="ORF">FA10DRAFT_265797</name>
</gene>
<evidence type="ECO:0000313" key="9">
    <source>
        <dbReference type="Proteomes" id="UP000245768"/>
    </source>
</evidence>
<dbReference type="InParanoid" id="A0A316YW34"/>
<feature type="transmembrane region" description="Helical" evidence="7">
    <location>
        <begin position="7"/>
        <end position="28"/>
    </location>
</feature>
<dbReference type="GeneID" id="37043132"/>
<dbReference type="Pfam" id="PF07297">
    <property type="entry name" value="DPM2"/>
    <property type="match status" value="1"/>
</dbReference>
<evidence type="ECO:0000256" key="2">
    <source>
        <dbReference type="ARBA" id="ARBA00005478"/>
    </source>
</evidence>
<dbReference type="GO" id="GO:0030234">
    <property type="term" value="F:enzyme regulator activity"/>
    <property type="evidence" value="ECO:0007669"/>
    <property type="project" value="UniProtKB-UniRule"/>
</dbReference>
<evidence type="ECO:0000256" key="4">
    <source>
        <dbReference type="ARBA" id="ARBA00022824"/>
    </source>
</evidence>
<feature type="transmembrane region" description="Helical" evidence="7">
    <location>
        <begin position="48"/>
        <end position="72"/>
    </location>
</feature>
<dbReference type="PANTHER" id="PTHR15039:SF11">
    <property type="entry name" value="DOLICHOL PHOSPHATE-MANNOSE BIOSYNTHESIS REGULATORY PROTEIN"/>
    <property type="match status" value="1"/>
</dbReference>
<keyword evidence="9" id="KW-1185">Reference proteome</keyword>
<keyword evidence="3 7" id="KW-0812">Transmembrane</keyword>
<dbReference type="UniPathway" id="UPA00378"/>